<dbReference type="InterPro" id="IPR009050">
    <property type="entry name" value="Globin-like_sf"/>
</dbReference>
<dbReference type="SUPFAM" id="SSF46458">
    <property type="entry name" value="Globin-like"/>
    <property type="match status" value="1"/>
</dbReference>
<sequence>MKMDITDATDIANLINTFYDKVKEDEILGPIFNVQIPVNWQVHLPVMYRFWENAIFYTGGYTGNPMALHAHIHKKIGLEAKQFERWLKLFNETTDELFEGEKAELAKERALSIARVMQQKLLNA</sequence>
<dbReference type="GO" id="GO:0019825">
    <property type="term" value="F:oxygen binding"/>
    <property type="evidence" value="ECO:0007669"/>
    <property type="project" value="InterPro"/>
</dbReference>
<accession>A0A5J5IIS6</accession>
<dbReference type="AlphaFoldDB" id="A0A5J5IIS6"/>
<dbReference type="GO" id="GO:0020037">
    <property type="term" value="F:heme binding"/>
    <property type="evidence" value="ECO:0007669"/>
    <property type="project" value="InterPro"/>
</dbReference>
<reference evidence="1 2" key="1">
    <citation type="submission" date="2019-09" db="EMBL/GenBank/DDBJ databases">
        <title>Draft genome sequence of Ginsengibacter sp. BR5-29.</title>
        <authorList>
            <person name="Im W.-T."/>
        </authorList>
    </citation>
    <scope>NUCLEOTIDE SEQUENCE [LARGE SCALE GENOMIC DNA]</scope>
    <source>
        <strain evidence="1 2">BR5-29</strain>
    </source>
</reference>
<evidence type="ECO:0000313" key="1">
    <source>
        <dbReference type="EMBL" id="KAA9038139.1"/>
    </source>
</evidence>
<proteinExistence type="predicted"/>
<dbReference type="RefSeq" id="WP_150415699.1">
    <property type="nucleotide sequence ID" value="NZ_VYQF01000004.1"/>
</dbReference>
<comment type="caution">
    <text evidence="1">The sequence shown here is derived from an EMBL/GenBank/DDBJ whole genome shotgun (WGS) entry which is preliminary data.</text>
</comment>
<dbReference type="InterPro" id="IPR012292">
    <property type="entry name" value="Globin/Proto"/>
</dbReference>
<name>A0A5J5IIS6_9BACT</name>
<evidence type="ECO:0000313" key="2">
    <source>
        <dbReference type="Proteomes" id="UP000326903"/>
    </source>
</evidence>
<dbReference type="Gene3D" id="1.10.490.10">
    <property type="entry name" value="Globins"/>
    <property type="match status" value="1"/>
</dbReference>
<dbReference type="EMBL" id="VYQF01000004">
    <property type="protein sequence ID" value="KAA9038139.1"/>
    <property type="molecule type" value="Genomic_DNA"/>
</dbReference>
<dbReference type="Proteomes" id="UP000326903">
    <property type="component" value="Unassembled WGS sequence"/>
</dbReference>
<keyword evidence="2" id="KW-1185">Reference proteome</keyword>
<dbReference type="CDD" id="cd08916">
    <property type="entry name" value="TrHb3_P"/>
    <property type="match status" value="1"/>
</dbReference>
<organism evidence="1 2">
    <name type="scientific">Ginsengibacter hankyongi</name>
    <dbReference type="NCBI Taxonomy" id="2607284"/>
    <lineage>
        <taxon>Bacteria</taxon>
        <taxon>Pseudomonadati</taxon>
        <taxon>Bacteroidota</taxon>
        <taxon>Chitinophagia</taxon>
        <taxon>Chitinophagales</taxon>
        <taxon>Chitinophagaceae</taxon>
        <taxon>Ginsengibacter</taxon>
    </lineage>
</organism>
<gene>
    <name evidence="1" type="ORF">FW778_15415</name>
</gene>
<protein>
    <submittedName>
        <fullName evidence="1">Group III truncated hemoglobin</fullName>
    </submittedName>
</protein>